<organism evidence="6 7">
    <name type="scientific">Tissierella praeacuta DSM 18095</name>
    <dbReference type="NCBI Taxonomy" id="1123404"/>
    <lineage>
        <taxon>Bacteria</taxon>
        <taxon>Bacillati</taxon>
        <taxon>Bacillota</taxon>
        <taxon>Tissierellia</taxon>
        <taxon>Tissierellales</taxon>
        <taxon>Tissierellaceae</taxon>
        <taxon>Tissierella</taxon>
    </lineage>
</organism>
<sequence length="445" mass="51029">MLEQFNCKNVVIVNNKGEIIYFTMNNLPIYDLELENTMGRKVTSLYKNLDNNNSSMIASIKTGKSFINLKQGLKTQNDNLVYQVGSTYPLIEGNKVIGAVEFADIVDENNISIYNRDYKYKIYYRQNGTCYTIDDIITRNAKMLEIKEKIRRVSKTESTVLIQGNTGTGKELVAQSIHNCSNRRDGPFVSQNCGAIPENLLEGILFGTTKGSFTGAEEKEGLFESAKGGTLFLDEINSLSPISQVKILKAIEEKRIRRIGGTQEIPLDIRIIVALNEEPQKLMKEGRMRSDLYYRLSVVQIILPDLIHRKDDIEILSNYYIERYNRELGYNVRAISKELLSAFEHYHWPGNIRELKNVIEGGFNVIIRNEITLKDIPKRILESKNTLPIQALQSSNYDLKTYLENHEKNIILEAYKSHQNNLSLTAKSLKISKQLLKYKIDKYMK</sequence>
<dbReference type="SUPFAM" id="SSF46689">
    <property type="entry name" value="Homeodomain-like"/>
    <property type="match status" value="1"/>
</dbReference>
<keyword evidence="2" id="KW-0067">ATP-binding</keyword>
<protein>
    <submittedName>
        <fullName evidence="6">Arginine utilization regulatory protein</fullName>
    </submittedName>
</protein>
<dbReference type="Proteomes" id="UP000184114">
    <property type="component" value="Unassembled WGS sequence"/>
</dbReference>
<dbReference type="SUPFAM" id="SSF52540">
    <property type="entry name" value="P-loop containing nucleoside triphosphate hydrolases"/>
    <property type="match status" value="1"/>
</dbReference>
<dbReference type="FunFam" id="3.40.50.300:FF:000006">
    <property type="entry name" value="DNA-binding transcriptional regulator NtrC"/>
    <property type="match status" value="1"/>
</dbReference>
<dbReference type="STRING" id="1123404.SAMN02745784_00479"/>
<dbReference type="SMART" id="SM00382">
    <property type="entry name" value="AAA"/>
    <property type="match status" value="1"/>
</dbReference>
<dbReference type="GO" id="GO:0005524">
    <property type="term" value="F:ATP binding"/>
    <property type="evidence" value="ECO:0007669"/>
    <property type="project" value="UniProtKB-KW"/>
</dbReference>
<keyword evidence="7" id="KW-1185">Reference proteome</keyword>
<keyword evidence="3" id="KW-0805">Transcription regulation</keyword>
<evidence type="ECO:0000256" key="2">
    <source>
        <dbReference type="ARBA" id="ARBA00022840"/>
    </source>
</evidence>
<evidence type="ECO:0000313" key="6">
    <source>
        <dbReference type="EMBL" id="SHE35312.1"/>
    </source>
</evidence>
<dbReference type="AlphaFoldDB" id="A0A1M4ST41"/>
<dbReference type="Gene3D" id="1.10.8.60">
    <property type="match status" value="1"/>
</dbReference>
<dbReference type="PANTHER" id="PTHR32071">
    <property type="entry name" value="TRANSCRIPTIONAL REGULATORY PROTEIN"/>
    <property type="match status" value="1"/>
</dbReference>
<dbReference type="PROSITE" id="PS00688">
    <property type="entry name" value="SIGMA54_INTERACT_3"/>
    <property type="match status" value="1"/>
</dbReference>
<keyword evidence="4" id="KW-0804">Transcription</keyword>
<evidence type="ECO:0000256" key="4">
    <source>
        <dbReference type="ARBA" id="ARBA00023163"/>
    </source>
</evidence>
<reference evidence="7" key="1">
    <citation type="submission" date="2016-11" db="EMBL/GenBank/DDBJ databases">
        <authorList>
            <person name="Varghese N."/>
            <person name="Submissions S."/>
        </authorList>
    </citation>
    <scope>NUCLEOTIDE SEQUENCE [LARGE SCALE GENOMIC DNA]</scope>
    <source>
        <strain evidence="7">DSM 18095</strain>
    </source>
</reference>
<evidence type="ECO:0000256" key="1">
    <source>
        <dbReference type="ARBA" id="ARBA00022741"/>
    </source>
</evidence>
<evidence type="ECO:0000259" key="5">
    <source>
        <dbReference type="PROSITE" id="PS50045"/>
    </source>
</evidence>
<dbReference type="PANTHER" id="PTHR32071:SF74">
    <property type="entry name" value="TRANSCRIPTIONAL ACTIVATOR ROCR"/>
    <property type="match status" value="1"/>
</dbReference>
<accession>A0A1M4ST41</accession>
<feature type="domain" description="Sigma-54 factor interaction" evidence="5">
    <location>
        <begin position="136"/>
        <end position="360"/>
    </location>
</feature>
<dbReference type="Gene3D" id="3.40.50.300">
    <property type="entry name" value="P-loop containing nucleotide triphosphate hydrolases"/>
    <property type="match status" value="1"/>
</dbReference>
<dbReference type="Pfam" id="PF25601">
    <property type="entry name" value="AAA_lid_14"/>
    <property type="match status" value="1"/>
</dbReference>
<name>A0A1M4ST41_9FIRM</name>
<dbReference type="InterPro" id="IPR003593">
    <property type="entry name" value="AAA+_ATPase"/>
</dbReference>
<dbReference type="Gene3D" id="1.10.10.60">
    <property type="entry name" value="Homeodomain-like"/>
    <property type="match status" value="1"/>
</dbReference>
<dbReference type="Pfam" id="PF00158">
    <property type="entry name" value="Sigma54_activat"/>
    <property type="match status" value="1"/>
</dbReference>
<dbReference type="PROSITE" id="PS50045">
    <property type="entry name" value="SIGMA54_INTERACT_4"/>
    <property type="match status" value="1"/>
</dbReference>
<dbReference type="EMBL" id="FQTY01000001">
    <property type="protein sequence ID" value="SHE35312.1"/>
    <property type="molecule type" value="Genomic_DNA"/>
</dbReference>
<dbReference type="GO" id="GO:0006355">
    <property type="term" value="P:regulation of DNA-templated transcription"/>
    <property type="evidence" value="ECO:0007669"/>
    <property type="project" value="InterPro"/>
</dbReference>
<evidence type="ECO:0000313" key="7">
    <source>
        <dbReference type="Proteomes" id="UP000184114"/>
    </source>
</evidence>
<keyword evidence="1" id="KW-0547">Nucleotide-binding</keyword>
<gene>
    <name evidence="6" type="ORF">SAMN02745784_00479</name>
</gene>
<dbReference type="InterPro" id="IPR009057">
    <property type="entry name" value="Homeodomain-like_sf"/>
</dbReference>
<evidence type="ECO:0000256" key="3">
    <source>
        <dbReference type="ARBA" id="ARBA00023015"/>
    </source>
</evidence>
<dbReference type="InterPro" id="IPR025944">
    <property type="entry name" value="Sigma_54_int_dom_CS"/>
</dbReference>
<dbReference type="CDD" id="cd00009">
    <property type="entry name" value="AAA"/>
    <property type="match status" value="1"/>
</dbReference>
<dbReference type="InterPro" id="IPR002078">
    <property type="entry name" value="Sigma_54_int"/>
</dbReference>
<dbReference type="InterPro" id="IPR027417">
    <property type="entry name" value="P-loop_NTPase"/>
</dbReference>
<dbReference type="InterPro" id="IPR058031">
    <property type="entry name" value="AAA_lid_NorR"/>
</dbReference>
<proteinExistence type="predicted"/>